<feature type="signal peptide" evidence="2">
    <location>
        <begin position="1"/>
        <end position="23"/>
    </location>
</feature>
<name>A0ABX8A8V7_9BRAD</name>
<evidence type="ECO:0000256" key="1">
    <source>
        <dbReference type="ARBA" id="ARBA00006987"/>
    </source>
</evidence>
<evidence type="ECO:0000313" key="3">
    <source>
        <dbReference type="EMBL" id="QUS38830.1"/>
    </source>
</evidence>
<dbReference type="Proteomes" id="UP000682843">
    <property type="component" value="Chromosome"/>
</dbReference>
<comment type="similarity">
    <text evidence="1">Belongs to the UPF0065 (bug) family.</text>
</comment>
<dbReference type="PANTHER" id="PTHR42928:SF5">
    <property type="entry name" value="BLR1237 PROTEIN"/>
    <property type="match status" value="1"/>
</dbReference>
<dbReference type="RefSeq" id="WP_211912370.1">
    <property type="nucleotide sequence ID" value="NZ_CP036498.1"/>
</dbReference>
<accession>A0ABX8A8V7</accession>
<dbReference type="Gene3D" id="3.40.190.10">
    <property type="entry name" value="Periplasmic binding protein-like II"/>
    <property type="match status" value="1"/>
</dbReference>
<dbReference type="PIRSF" id="PIRSF017082">
    <property type="entry name" value="YflP"/>
    <property type="match status" value="1"/>
</dbReference>
<gene>
    <name evidence="3" type="ORF">RPMA_08290</name>
</gene>
<dbReference type="Gene3D" id="3.40.190.150">
    <property type="entry name" value="Bordetella uptake gene, domain 1"/>
    <property type="match status" value="1"/>
</dbReference>
<proteinExistence type="inferred from homology"/>
<dbReference type="InterPro" id="IPR042100">
    <property type="entry name" value="Bug_dom1"/>
</dbReference>
<organism evidence="3 4">
    <name type="scientific">Tardiphaga alba</name>
    <dbReference type="NCBI Taxonomy" id="340268"/>
    <lineage>
        <taxon>Bacteria</taxon>
        <taxon>Pseudomonadati</taxon>
        <taxon>Pseudomonadota</taxon>
        <taxon>Alphaproteobacteria</taxon>
        <taxon>Hyphomicrobiales</taxon>
        <taxon>Nitrobacteraceae</taxon>
        <taxon>Tardiphaga</taxon>
    </lineage>
</organism>
<dbReference type="PANTHER" id="PTHR42928">
    <property type="entry name" value="TRICARBOXYLATE-BINDING PROTEIN"/>
    <property type="match status" value="1"/>
</dbReference>
<evidence type="ECO:0000256" key="2">
    <source>
        <dbReference type="SAM" id="SignalP"/>
    </source>
</evidence>
<dbReference type="SUPFAM" id="SSF53850">
    <property type="entry name" value="Periplasmic binding protein-like II"/>
    <property type="match status" value="1"/>
</dbReference>
<protein>
    <submittedName>
        <fullName evidence="3">Tripartite tricarboxylate transporter substrate binding protein</fullName>
    </submittedName>
</protein>
<keyword evidence="4" id="KW-1185">Reference proteome</keyword>
<evidence type="ECO:0000313" key="4">
    <source>
        <dbReference type="Proteomes" id="UP000682843"/>
    </source>
</evidence>
<dbReference type="CDD" id="cd07012">
    <property type="entry name" value="PBP2_Bug_TTT"/>
    <property type="match status" value="1"/>
</dbReference>
<keyword evidence="2" id="KW-0732">Signal</keyword>
<dbReference type="EMBL" id="CP036498">
    <property type="protein sequence ID" value="QUS38830.1"/>
    <property type="molecule type" value="Genomic_DNA"/>
</dbReference>
<dbReference type="InterPro" id="IPR005064">
    <property type="entry name" value="BUG"/>
</dbReference>
<reference evidence="3 4" key="1">
    <citation type="submission" date="2019-02" db="EMBL/GenBank/DDBJ databases">
        <title>Emended description of the genus Rhodopseudomonas and description of Rhodopseudomonas albus sp. nov., a non-phototrophic, heavy-metal-tolerant bacterium isolated from garden soil.</title>
        <authorList>
            <person name="Bao Z."/>
            <person name="Cao W.W."/>
            <person name="Sato Y."/>
            <person name="Nishizawa T."/>
            <person name="Zhao J."/>
            <person name="Guo Y."/>
            <person name="Ohta H."/>
        </authorList>
    </citation>
    <scope>NUCLEOTIDE SEQUENCE [LARGE SCALE GENOMIC DNA]</scope>
    <source>
        <strain evidence="3 4">SK50-23</strain>
    </source>
</reference>
<dbReference type="Pfam" id="PF03401">
    <property type="entry name" value="TctC"/>
    <property type="match status" value="1"/>
</dbReference>
<feature type="chain" id="PRO_5045580765" evidence="2">
    <location>
        <begin position="24"/>
        <end position="319"/>
    </location>
</feature>
<sequence>MKFGRYLLASLACCLVSTTQVHAQFPTRPMTMVVTFQAGGITDSIARLLAQKVSESLDKPIIVDNRPGAEGQIGAQYLAKAAPDGYTFGFVSSGNFSGLPAMSVNPPYDVVKDFTPIAEVGRYAFYLFVNTKVPVKTFKEFVDYAKAKPGVLNYGTGNNTGVLAFAQLQRMFNIKLAHIPYKGEPAATTDLISERIDAMIGSSAALPYVQEGKLRNLVTLLPERSSLAPDVPVLREVGTENLGISSWAGIVGPAGMPADIQEKLSKAFVAAANLPDVREKIEKQGFTLTPAGPDGLRKTIETQLDAHRTLVKESGIPLK</sequence>